<dbReference type="InterPro" id="IPR004298">
    <property type="entry name" value="Nicotian_synth"/>
</dbReference>
<proteinExistence type="inferred from homology"/>
<sequence length="327" mass="35613">MASSSSSPSSVQEQEQELVKTITSLHHSISLLPSLHPSKEVNHLFTQLVLACIPPSTIAIPSLPEDTQAMRSHLIRLCGQAEGHLESHYSAIITAQDRPLDHLTMFPYYSNYVQLTELEFTLLSRHIGAPPGHVAFVGSGPLPLSSLLLATRYLKGSAFHNYDLDEKANAEAAKLVEADPGLARRFGFRTENIMGVKRALARYNVVFLAALVGMGREEKREVIDHLARHMAPGALLVVRSAHGARAFLYPVVDLEDLKGFEVLSVYHPGDEVINSVIVARKKGEQGNGPGMVMQTCKCCEAFASSHLGGHGSLVEELQAMEGQPSSY</sequence>
<evidence type="ECO:0000256" key="4">
    <source>
        <dbReference type="ARBA" id="ARBA00022691"/>
    </source>
</evidence>
<keyword evidence="3 6" id="KW-0808">Transferase</keyword>
<reference evidence="7" key="2">
    <citation type="submission" date="2023-04" db="EMBL/GenBank/DDBJ databases">
        <authorList>
            <person name="Bruccoleri R.E."/>
            <person name="Oakeley E.J."/>
            <person name="Faust A.-M."/>
            <person name="Dessus-Babus S."/>
            <person name="Altorfer M."/>
            <person name="Burckhardt D."/>
            <person name="Oertli M."/>
            <person name="Naumann U."/>
            <person name="Petersen F."/>
            <person name="Wong J."/>
        </authorList>
    </citation>
    <scope>NUCLEOTIDE SEQUENCE</scope>
    <source>
        <strain evidence="7">GSM-AAB239-AS_SAM_17_03QT</strain>
        <tissue evidence="7">Leaf</tissue>
    </source>
</reference>
<protein>
    <recommendedName>
        <fullName evidence="2 6">Nicotianamine synthase</fullName>
        <ecNumber evidence="2 6">2.5.1.43</ecNumber>
    </recommendedName>
</protein>
<dbReference type="EMBL" id="JANAVB010044219">
    <property type="protein sequence ID" value="KAJ6791588.1"/>
    <property type="molecule type" value="Genomic_DNA"/>
</dbReference>
<evidence type="ECO:0000256" key="6">
    <source>
        <dbReference type="RuleBase" id="RU368095"/>
    </source>
</evidence>
<organism evidence="7 8">
    <name type="scientific">Iris pallida</name>
    <name type="common">Sweet iris</name>
    <dbReference type="NCBI Taxonomy" id="29817"/>
    <lineage>
        <taxon>Eukaryota</taxon>
        <taxon>Viridiplantae</taxon>
        <taxon>Streptophyta</taxon>
        <taxon>Embryophyta</taxon>
        <taxon>Tracheophyta</taxon>
        <taxon>Spermatophyta</taxon>
        <taxon>Magnoliopsida</taxon>
        <taxon>Liliopsida</taxon>
        <taxon>Asparagales</taxon>
        <taxon>Iridaceae</taxon>
        <taxon>Iridoideae</taxon>
        <taxon>Irideae</taxon>
        <taxon>Iris</taxon>
    </lineage>
</organism>
<dbReference type="AlphaFoldDB" id="A0AAX6DIM2"/>
<dbReference type="Proteomes" id="UP001140949">
    <property type="component" value="Unassembled WGS sequence"/>
</dbReference>
<evidence type="ECO:0000256" key="2">
    <source>
        <dbReference type="ARBA" id="ARBA00012675"/>
    </source>
</evidence>
<comment type="caution">
    <text evidence="7">The sequence shown here is derived from an EMBL/GenBank/DDBJ whole genome shotgun (WGS) entry which is preliminary data.</text>
</comment>
<accession>A0AAX6DIM2</accession>
<evidence type="ECO:0000313" key="8">
    <source>
        <dbReference type="Proteomes" id="UP001140949"/>
    </source>
</evidence>
<dbReference type="PROSITE" id="PS51142">
    <property type="entry name" value="NAS"/>
    <property type="match status" value="1"/>
</dbReference>
<comment type="catalytic activity">
    <reaction evidence="5 6">
        <text>3 S-adenosyl-L-methionine = nicotianamine + 3 S-methyl-5'-thioadenosine + 3 H(+)</text>
        <dbReference type="Rhea" id="RHEA:16481"/>
        <dbReference type="ChEBI" id="CHEBI:15378"/>
        <dbReference type="ChEBI" id="CHEBI:17509"/>
        <dbReference type="ChEBI" id="CHEBI:58249"/>
        <dbReference type="ChEBI" id="CHEBI:59789"/>
        <dbReference type="EC" id="2.5.1.43"/>
    </reaction>
</comment>
<evidence type="ECO:0000313" key="7">
    <source>
        <dbReference type="EMBL" id="KAJ6791588.1"/>
    </source>
</evidence>
<dbReference type="InterPro" id="IPR029063">
    <property type="entry name" value="SAM-dependent_MTases_sf"/>
</dbReference>
<gene>
    <name evidence="7" type="ORF">M6B38_243110</name>
</gene>
<comment type="function">
    <text evidence="6">Synthesizes nicotianamine, a polyamine which serves as a sensor for the physiological iron status within the plant, and/or might be involved in the transport of iron.</text>
</comment>
<evidence type="ECO:0000256" key="5">
    <source>
        <dbReference type="ARBA" id="ARBA00049391"/>
    </source>
</evidence>
<dbReference type="PANTHER" id="PTHR32266">
    <property type="entry name" value="NICOTIANAMINE SYNTHASE 3"/>
    <property type="match status" value="1"/>
</dbReference>
<name>A0AAX6DIM2_IRIPA</name>
<reference evidence="7" key="1">
    <citation type="journal article" date="2023" name="GigaByte">
        <title>Genome assembly of the bearded iris, Iris pallida Lam.</title>
        <authorList>
            <person name="Bruccoleri R.E."/>
            <person name="Oakeley E.J."/>
            <person name="Faust A.M.E."/>
            <person name="Altorfer M."/>
            <person name="Dessus-Babus S."/>
            <person name="Burckhardt D."/>
            <person name="Oertli M."/>
            <person name="Naumann U."/>
            <person name="Petersen F."/>
            <person name="Wong J."/>
        </authorList>
    </citation>
    <scope>NUCLEOTIDE SEQUENCE</scope>
    <source>
        <strain evidence="7">GSM-AAB239-AS_SAM_17_03QT</strain>
    </source>
</reference>
<dbReference type="PANTHER" id="PTHR32266:SF12">
    <property type="entry name" value="NICOTIANAMINE SYNTHASE 3"/>
    <property type="match status" value="1"/>
</dbReference>
<keyword evidence="4 6" id="KW-0949">S-adenosyl-L-methionine</keyword>
<evidence type="ECO:0000256" key="1">
    <source>
        <dbReference type="ARBA" id="ARBA00007009"/>
    </source>
</evidence>
<dbReference type="EC" id="2.5.1.43" evidence="2 6"/>
<dbReference type="SUPFAM" id="SSF53335">
    <property type="entry name" value="S-adenosyl-L-methionine-dependent methyltransferases"/>
    <property type="match status" value="1"/>
</dbReference>
<evidence type="ECO:0000256" key="3">
    <source>
        <dbReference type="ARBA" id="ARBA00022679"/>
    </source>
</evidence>
<dbReference type="GO" id="GO:0030418">
    <property type="term" value="P:nicotianamine biosynthetic process"/>
    <property type="evidence" value="ECO:0007669"/>
    <property type="project" value="UniProtKB-UniRule"/>
</dbReference>
<dbReference type="Gene3D" id="3.40.50.150">
    <property type="entry name" value="Vaccinia Virus protein VP39"/>
    <property type="match status" value="1"/>
</dbReference>
<keyword evidence="8" id="KW-1185">Reference proteome</keyword>
<dbReference type="GO" id="GO:0030410">
    <property type="term" value="F:nicotianamine synthase activity"/>
    <property type="evidence" value="ECO:0007669"/>
    <property type="project" value="UniProtKB-UniRule"/>
</dbReference>
<comment type="similarity">
    <text evidence="1 6">Belongs to the nicotianamine synthase (NAS)-like family.</text>
</comment>
<dbReference type="Pfam" id="PF03059">
    <property type="entry name" value="NAS"/>
    <property type="match status" value="1"/>
</dbReference>